<accession>A0ABR1T622</accession>
<dbReference type="GeneID" id="92098687"/>
<keyword evidence="2" id="KW-0812">Transmembrane</keyword>
<comment type="caution">
    <text evidence="3">The sequence shown here is derived from an EMBL/GenBank/DDBJ whole genome shotgun (WGS) entry which is preliminary data.</text>
</comment>
<keyword evidence="2" id="KW-1133">Transmembrane helix</keyword>
<feature type="transmembrane region" description="Helical" evidence="2">
    <location>
        <begin position="35"/>
        <end position="56"/>
    </location>
</feature>
<dbReference type="InterPro" id="IPR011701">
    <property type="entry name" value="MFS"/>
</dbReference>
<feature type="transmembrane region" description="Helical" evidence="2">
    <location>
        <begin position="62"/>
        <end position="82"/>
    </location>
</feature>
<evidence type="ECO:0000313" key="4">
    <source>
        <dbReference type="Proteomes" id="UP001480595"/>
    </source>
</evidence>
<evidence type="ECO:0000256" key="1">
    <source>
        <dbReference type="ARBA" id="ARBA00004141"/>
    </source>
</evidence>
<evidence type="ECO:0000256" key="2">
    <source>
        <dbReference type="SAM" id="Phobius"/>
    </source>
</evidence>
<dbReference type="Gene3D" id="1.20.1250.20">
    <property type="entry name" value="MFS general substrate transporter like domains"/>
    <property type="match status" value="1"/>
</dbReference>
<dbReference type="Pfam" id="PF07690">
    <property type="entry name" value="MFS_1"/>
    <property type="match status" value="1"/>
</dbReference>
<name>A0ABR1T622_9PEZI</name>
<keyword evidence="2" id="KW-0472">Membrane</keyword>
<dbReference type="RefSeq" id="XP_066708753.1">
    <property type="nucleotide sequence ID" value="XM_066865624.1"/>
</dbReference>
<gene>
    <name evidence="3" type="ORF">PG994_014215</name>
</gene>
<organism evidence="3 4">
    <name type="scientific">Apiospora phragmitis</name>
    <dbReference type="NCBI Taxonomy" id="2905665"/>
    <lineage>
        <taxon>Eukaryota</taxon>
        <taxon>Fungi</taxon>
        <taxon>Dikarya</taxon>
        <taxon>Ascomycota</taxon>
        <taxon>Pezizomycotina</taxon>
        <taxon>Sordariomycetes</taxon>
        <taxon>Xylariomycetidae</taxon>
        <taxon>Amphisphaeriales</taxon>
        <taxon>Apiosporaceae</taxon>
        <taxon>Apiospora</taxon>
    </lineage>
</organism>
<dbReference type="EMBL" id="JAQQWL010000015">
    <property type="protein sequence ID" value="KAK8041208.1"/>
    <property type="molecule type" value="Genomic_DNA"/>
</dbReference>
<sequence length="114" mass="12327">MILFLVANIALSYSPNFTVLLLFRGVQSGGSASTLILARNFSIAVGPVMGGALAQGFGFRSIFVFLLIGTAILLVAVVFFSTRDPTNHRRQRVLPAQRRLPALDTQVQGARVHD</sequence>
<evidence type="ECO:0000313" key="3">
    <source>
        <dbReference type="EMBL" id="KAK8041208.1"/>
    </source>
</evidence>
<dbReference type="Proteomes" id="UP001480595">
    <property type="component" value="Unassembled WGS sequence"/>
</dbReference>
<protein>
    <submittedName>
        <fullName evidence="3">Major facilitator superfamily transporter</fullName>
    </submittedName>
</protein>
<comment type="subcellular location">
    <subcellularLocation>
        <location evidence="1">Membrane</location>
        <topology evidence="1">Multi-pass membrane protein</topology>
    </subcellularLocation>
</comment>
<keyword evidence="4" id="KW-1185">Reference proteome</keyword>
<dbReference type="SUPFAM" id="SSF103473">
    <property type="entry name" value="MFS general substrate transporter"/>
    <property type="match status" value="1"/>
</dbReference>
<dbReference type="InterPro" id="IPR036259">
    <property type="entry name" value="MFS_trans_sf"/>
</dbReference>
<proteinExistence type="predicted"/>
<feature type="transmembrane region" description="Helical" evidence="2">
    <location>
        <begin position="6"/>
        <end position="23"/>
    </location>
</feature>
<reference evidence="3 4" key="1">
    <citation type="submission" date="2023-01" db="EMBL/GenBank/DDBJ databases">
        <title>Analysis of 21 Apiospora genomes using comparative genomics revels a genus with tremendous synthesis potential of carbohydrate active enzymes and secondary metabolites.</title>
        <authorList>
            <person name="Sorensen T."/>
        </authorList>
    </citation>
    <scope>NUCLEOTIDE SEQUENCE [LARGE SCALE GENOMIC DNA]</scope>
    <source>
        <strain evidence="3 4">CBS 135458</strain>
    </source>
</reference>